<dbReference type="Proteomes" id="UP001431209">
    <property type="component" value="Unassembled WGS sequence"/>
</dbReference>
<comment type="caution">
    <text evidence="2">The sequence shown here is derived from an EMBL/GenBank/DDBJ whole genome shotgun (WGS) entry which is preliminary data.</text>
</comment>
<dbReference type="AlphaFoldDB" id="A0AAW2ZGQ7"/>
<keyword evidence="3" id="KW-1185">Reference proteome</keyword>
<feature type="region of interest" description="Disordered" evidence="1">
    <location>
        <begin position="1"/>
        <end position="23"/>
    </location>
</feature>
<dbReference type="EMBL" id="JAOPGA020001434">
    <property type="protein sequence ID" value="KAL0488356.1"/>
    <property type="molecule type" value="Genomic_DNA"/>
</dbReference>
<feature type="region of interest" description="Disordered" evidence="1">
    <location>
        <begin position="42"/>
        <end position="105"/>
    </location>
</feature>
<feature type="compositionally biased region" description="Polar residues" evidence="1">
    <location>
        <begin position="75"/>
        <end position="104"/>
    </location>
</feature>
<feature type="compositionally biased region" description="Polar residues" evidence="1">
    <location>
        <begin position="43"/>
        <end position="67"/>
    </location>
</feature>
<name>A0AAW2ZGQ7_9EUKA</name>
<sequence>MSSMNNMSQPQARYVGNENDITSLFNDYKPGNLAEMREKLRSRIQQTMKQEQDLSNMKKSLQCLTPRSKSKTDTKITNQTKPLSSSSKINQSQPQQNTKASSCSYAGGSEYQKKMQILHQREQERLQAARQSNRRQTIARSPKLARHNDAESYKTPKRQQKHFIDQQDITFVPNPDGLKAIKTNQYPDSRYSMMGSITHRPSMAPSSFDSTPRRSVYSNPMSAVPLTSLYTQEQVNRRLTMFGMQPNYQARSLLTPSKSNLLTSPKRRAEFVNAASTSHHVAPPRENVTCDVVAPVQKDSLANALHSHLNNQTPEVQQQIQKLLNTLESGNLERKSLYISSVPKKEDEVKKVVDDTPHDLPISRKSEGEPLYVPSDCVKRILQSSVQSVV</sequence>
<reference evidence="2 3" key="1">
    <citation type="submission" date="2024-03" db="EMBL/GenBank/DDBJ databases">
        <title>The Acrasis kona genome and developmental transcriptomes reveal deep origins of eukaryotic multicellular pathways.</title>
        <authorList>
            <person name="Sheikh S."/>
            <person name="Fu C.-J."/>
            <person name="Brown M.W."/>
            <person name="Baldauf S.L."/>
        </authorList>
    </citation>
    <scope>NUCLEOTIDE SEQUENCE [LARGE SCALE GENOMIC DNA]</scope>
    <source>
        <strain evidence="2 3">ATCC MYA-3509</strain>
    </source>
</reference>
<evidence type="ECO:0000313" key="3">
    <source>
        <dbReference type="Proteomes" id="UP001431209"/>
    </source>
</evidence>
<protein>
    <submittedName>
        <fullName evidence="2">M7GpppX diphosphatase</fullName>
    </submittedName>
</protein>
<evidence type="ECO:0000313" key="2">
    <source>
        <dbReference type="EMBL" id="KAL0488356.1"/>
    </source>
</evidence>
<gene>
    <name evidence="2" type="ORF">AKO1_008787</name>
</gene>
<evidence type="ECO:0000256" key="1">
    <source>
        <dbReference type="SAM" id="MobiDB-lite"/>
    </source>
</evidence>
<feature type="compositionally biased region" description="Polar residues" evidence="1">
    <location>
        <begin position="1"/>
        <end position="11"/>
    </location>
</feature>
<feature type="region of interest" description="Disordered" evidence="1">
    <location>
        <begin position="127"/>
        <end position="160"/>
    </location>
</feature>
<organism evidence="2 3">
    <name type="scientific">Acrasis kona</name>
    <dbReference type="NCBI Taxonomy" id="1008807"/>
    <lineage>
        <taxon>Eukaryota</taxon>
        <taxon>Discoba</taxon>
        <taxon>Heterolobosea</taxon>
        <taxon>Tetramitia</taxon>
        <taxon>Eutetramitia</taxon>
        <taxon>Acrasidae</taxon>
        <taxon>Acrasis</taxon>
    </lineage>
</organism>
<accession>A0AAW2ZGQ7</accession>
<proteinExistence type="predicted"/>